<keyword evidence="5" id="KW-1185">Reference proteome</keyword>
<evidence type="ECO:0000259" key="3">
    <source>
        <dbReference type="SMART" id="SM00065"/>
    </source>
</evidence>
<dbReference type="Pfam" id="PF01590">
    <property type="entry name" value="GAF"/>
    <property type="match status" value="1"/>
</dbReference>
<dbReference type="InterPro" id="IPR058647">
    <property type="entry name" value="BSH_CzcB-like"/>
</dbReference>
<dbReference type="Pfam" id="PF25973">
    <property type="entry name" value="BSH_CzcB"/>
    <property type="match status" value="1"/>
</dbReference>
<evidence type="ECO:0000313" key="4">
    <source>
        <dbReference type="EMBL" id="MDC8772113.1"/>
    </source>
</evidence>
<dbReference type="SUPFAM" id="SSF111369">
    <property type="entry name" value="HlyD-like secretion proteins"/>
    <property type="match status" value="1"/>
</dbReference>
<protein>
    <submittedName>
        <fullName evidence="4">HlyD family efflux transporter periplasmic adaptor subunit</fullName>
    </submittedName>
</protein>
<sequence length="617" mass="67388">MNTLSRMELAGSGATLPVWANLTQTADPALYFGAWLAYLCETTPGVVSAVLVLGAPDVGPFAPLVFWPEPQGGAPRLAEVAEQALASRRASVSDLADSSNSGLAVPIELDAYLHGVVALELKVDARQPKLEQTSQALLRLQWGLAWVTAYLRSQYSDESRSTEQRLMALLDQLAAVLEEDRYEAACRSLVTELATRLDCDRVSLGVVRGGHAQAVALSHSAQTSKRSNLIQAVGAAMDEAIDQKAVIRVPMLAGDEIVVDREHQHLAQEHGNGSVLTVPLTGGEDFSGALTFERPAKLPFEQHEIELCQAVAAVSGRILAIKKLNDRGFLLRGWDGLKLQLRRVLGPRYVKRKLVLIVLMLAGFFFSFAKADYKVSAPATLEGAIRRSVAAPFDGFVASAQARAGDVARSGAVLATLDERDLRLERLKWASQEAQYLKQHQEAVANRDRAKAQIVQALYEQARAQVSLLDEQLSRAAVKAPFDGVIVKGDLSQSLGAAVRRGEVLFEITPLDAYRVIVEIDERDIADIAVGQKGRLLLSAIADQPLAFTVSNVTSVTTAREGRNYFRVEGLMDGAGERLRPGMEGVGKIEIESRHLIWIWTHRLVNWARLMLWNYLP</sequence>
<dbReference type="SUPFAM" id="SSF55781">
    <property type="entry name" value="GAF domain-like"/>
    <property type="match status" value="1"/>
</dbReference>
<comment type="caution">
    <text evidence="4">The sequence shown here is derived from an EMBL/GenBank/DDBJ whole genome shotgun (WGS) entry which is preliminary data.</text>
</comment>
<gene>
    <name evidence="4" type="ORF">PRZ03_11080</name>
</gene>
<dbReference type="InterPro" id="IPR003018">
    <property type="entry name" value="GAF"/>
</dbReference>
<reference evidence="4 5" key="1">
    <citation type="submission" date="2022-10" db="EMBL/GenBank/DDBJ databases">
        <title>Paucibacter sp. hw1 Genome sequencing.</title>
        <authorList>
            <person name="Park S."/>
        </authorList>
    </citation>
    <scope>NUCLEOTIDE SEQUENCE [LARGE SCALE GENOMIC DNA]</scope>
    <source>
        <strain evidence="5">hw1</strain>
    </source>
</reference>
<dbReference type="RefSeq" id="WP_273600356.1">
    <property type="nucleotide sequence ID" value="NZ_JAQQXT010000006.1"/>
</dbReference>
<dbReference type="InterPro" id="IPR050465">
    <property type="entry name" value="UPF0194_transport"/>
</dbReference>
<dbReference type="PANTHER" id="PTHR32347">
    <property type="entry name" value="EFFLUX SYSTEM COMPONENT YKNX-RELATED"/>
    <property type="match status" value="1"/>
</dbReference>
<dbReference type="EMBL" id="JAQQXT010000006">
    <property type="protein sequence ID" value="MDC8772113.1"/>
    <property type="molecule type" value="Genomic_DNA"/>
</dbReference>
<evidence type="ECO:0000313" key="5">
    <source>
        <dbReference type="Proteomes" id="UP001221189"/>
    </source>
</evidence>
<dbReference type="PANTHER" id="PTHR32347:SF23">
    <property type="entry name" value="BLL5650 PROTEIN"/>
    <property type="match status" value="1"/>
</dbReference>
<dbReference type="Gene3D" id="2.40.30.170">
    <property type="match status" value="1"/>
</dbReference>
<evidence type="ECO:0000256" key="2">
    <source>
        <dbReference type="ARBA" id="ARBA00023054"/>
    </source>
</evidence>
<proteinExistence type="predicted"/>
<comment type="subcellular location">
    <subcellularLocation>
        <location evidence="1">Cell envelope</location>
    </subcellularLocation>
</comment>
<organism evidence="4 5">
    <name type="scientific">Roseateles albus</name>
    <dbReference type="NCBI Taxonomy" id="2987525"/>
    <lineage>
        <taxon>Bacteria</taxon>
        <taxon>Pseudomonadati</taxon>
        <taxon>Pseudomonadota</taxon>
        <taxon>Betaproteobacteria</taxon>
        <taxon>Burkholderiales</taxon>
        <taxon>Sphaerotilaceae</taxon>
        <taxon>Roseateles</taxon>
    </lineage>
</organism>
<keyword evidence="2" id="KW-0175">Coiled coil</keyword>
<dbReference type="SMART" id="SM00065">
    <property type="entry name" value="GAF"/>
    <property type="match status" value="1"/>
</dbReference>
<feature type="domain" description="GAF" evidence="3">
    <location>
        <begin position="181"/>
        <end position="329"/>
    </location>
</feature>
<dbReference type="Gene3D" id="3.30.450.40">
    <property type="match status" value="1"/>
</dbReference>
<evidence type="ECO:0000256" key="1">
    <source>
        <dbReference type="ARBA" id="ARBA00004196"/>
    </source>
</evidence>
<name>A0ABT5KDW2_9BURK</name>
<dbReference type="Proteomes" id="UP001221189">
    <property type="component" value="Unassembled WGS sequence"/>
</dbReference>
<accession>A0ABT5KDW2</accession>
<dbReference type="InterPro" id="IPR029016">
    <property type="entry name" value="GAF-like_dom_sf"/>
</dbReference>